<keyword evidence="7" id="KW-0547">Nucleotide-binding</keyword>
<dbReference type="Pfam" id="PF02518">
    <property type="entry name" value="HATPase_c"/>
    <property type="match status" value="1"/>
</dbReference>
<evidence type="ECO:0000313" key="16">
    <source>
        <dbReference type="Proteomes" id="UP000184497"/>
    </source>
</evidence>
<keyword evidence="4" id="KW-0597">Phosphoprotein</keyword>
<keyword evidence="16" id="KW-1185">Reference proteome</keyword>
<dbReference type="AlphaFoldDB" id="A0A1M6UCV4"/>
<evidence type="ECO:0000256" key="5">
    <source>
        <dbReference type="ARBA" id="ARBA00022679"/>
    </source>
</evidence>
<evidence type="ECO:0000256" key="11">
    <source>
        <dbReference type="ARBA" id="ARBA00023012"/>
    </source>
</evidence>
<dbReference type="Gene3D" id="1.10.287.130">
    <property type="match status" value="1"/>
</dbReference>
<dbReference type="OrthoDB" id="9809766at2"/>
<organism evidence="15 16">
    <name type="scientific">Marinobacter antarcticus</name>
    <dbReference type="NCBI Taxonomy" id="564117"/>
    <lineage>
        <taxon>Bacteria</taxon>
        <taxon>Pseudomonadati</taxon>
        <taxon>Pseudomonadota</taxon>
        <taxon>Gammaproteobacteria</taxon>
        <taxon>Pseudomonadales</taxon>
        <taxon>Marinobacteraceae</taxon>
        <taxon>Marinobacter</taxon>
    </lineage>
</organism>
<dbReference type="InterPro" id="IPR003660">
    <property type="entry name" value="HAMP_dom"/>
</dbReference>
<dbReference type="InterPro" id="IPR005467">
    <property type="entry name" value="His_kinase_dom"/>
</dbReference>
<evidence type="ECO:0000256" key="8">
    <source>
        <dbReference type="ARBA" id="ARBA00022777"/>
    </source>
</evidence>
<dbReference type="Pfam" id="PF00512">
    <property type="entry name" value="HisKA"/>
    <property type="match status" value="1"/>
</dbReference>
<evidence type="ECO:0000256" key="2">
    <source>
        <dbReference type="ARBA" id="ARBA00004141"/>
    </source>
</evidence>
<dbReference type="SMART" id="SM00388">
    <property type="entry name" value="HisKA"/>
    <property type="match status" value="1"/>
</dbReference>
<dbReference type="PROSITE" id="PS50885">
    <property type="entry name" value="HAMP"/>
    <property type="match status" value="1"/>
</dbReference>
<dbReference type="CDD" id="cd00075">
    <property type="entry name" value="HATPase"/>
    <property type="match status" value="1"/>
</dbReference>
<evidence type="ECO:0000256" key="4">
    <source>
        <dbReference type="ARBA" id="ARBA00022553"/>
    </source>
</evidence>
<dbReference type="InterPro" id="IPR036890">
    <property type="entry name" value="HATPase_C_sf"/>
</dbReference>
<dbReference type="Pfam" id="PF08521">
    <property type="entry name" value="2CSK_N"/>
    <property type="match status" value="1"/>
</dbReference>
<dbReference type="Gene3D" id="3.30.565.10">
    <property type="entry name" value="Histidine kinase-like ATPase, C-terminal domain"/>
    <property type="match status" value="1"/>
</dbReference>
<evidence type="ECO:0000256" key="6">
    <source>
        <dbReference type="ARBA" id="ARBA00022692"/>
    </source>
</evidence>
<evidence type="ECO:0000259" key="14">
    <source>
        <dbReference type="PROSITE" id="PS50885"/>
    </source>
</evidence>
<evidence type="ECO:0000259" key="13">
    <source>
        <dbReference type="PROSITE" id="PS50109"/>
    </source>
</evidence>
<feature type="domain" description="Histidine kinase" evidence="13">
    <location>
        <begin position="234"/>
        <end position="442"/>
    </location>
</feature>
<evidence type="ECO:0000256" key="1">
    <source>
        <dbReference type="ARBA" id="ARBA00000085"/>
    </source>
</evidence>
<protein>
    <recommendedName>
        <fullName evidence="3">histidine kinase</fullName>
        <ecNumber evidence="3">2.7.13.3</ecNumber>
    </recommendedName>
</protein>
<dbReference type="PANTHER" id="PTHR45436">
    <property type="entry name" value="SENSOR HISTIDINE KINASE YKOH"/>
    <property type="match status" value="1"/>
</dbReference>
<dbReference type="Proteomes" id="UP000184497">
    <property type="component" value="Unassembled WGS sequence"/>
</dbReference>
<dbReference type="InterPro" id="IPR013727">
    <property type="entry name" value="2CSK_N"/>
</dbReference>
<accession>A0A1M6UCV4</accession>
<dbReference type="GO" id="GO:0005524">
    <property type="term" value="F:ATP binding"/>
    <property type="evidence" value="ECO:0007669"/>
    <property type="project" value="UniProtKB-KW"/>
</dbReference>
<keyword evidence="9" id="KW-0067">ATP-binding</keyword>
<keyword evidence="6 12" id="KW-0812">Transmembrane</keyword>
<proteinExistence type="predicted"/>
<evidence type="ECO:0000256" key="10">
    <source>
        <dbReference type="ARBA" id="ARBA00022989"/>
    </source>
</evidence>
<feature type="transmembrane region" description="Helical" evidence="12">
    <location>
        <begin position="12"/>
        <end position="34"/>
    </location>
</feature>
<evidence type="ECO:0000256" key="12">
    <source>
        <dbReference type="SAM" id="Phobius"/>
    </source>
</evidence>
<dbReference type="SMART" id="SM00387">
    <property type="entry name" value="HATPase_c"/>
    <property type="match status" value="1"/>
</dbReference>
<evidence type="ECO:0000256" key="7">
    <source>
        <dbReference type="ARBA" id="ARBA00022741"/>
    </source>
</evidence>
<reference evidence="16" key="1">
    <citation type="submission" date="2016-11" db="EMBL/GenBank/DDBJ databases">
        <authorList>
            <person name="Varghese N."/>
            <person name="Submissions S."/>
        </authorList>
    </citation>
    <scope>NUCLEOTIDE SEQUENCE [LARGE SCALE GENOMIC DNA]</scope>
    <source>
        <strain evidence="16">CGMCC 1.10835</strain>
    </source>
</reference>
<dbReference type="InterPro" id="IPR003661">
    <property type="entry name" value="HisK_dim/P_dom"/>
</dbReference>
<evidence type="ECO:0000256" key="3">
    <source>
        <dbReference type="ARBA" id="ARBA00012438"/>
    </source>
</evidence>
<keyword evidence="12" id="KW-0472">Membrane</keyword>
<dbReference type="RefSeq" id="WP_072798510.1">
    <property type="nucleotide sequence ID" value="NZ_FRAQ01000002.1"/>
</dbReference>
<dbReference type="InterPro" id="IPR036097">
    <property type="entry name" value="HisK_dim/P_sf"/>
</dbReference>
<dbReference type="PROSITE" id="PS50109">
    <property type="entry name" value="HIS_KIN"/>
    <property type="match status" value="1"/>
</dbReference>
<dbReference type="InterPro" id="IPR003594">
    <property type="entry name" value="HATPase_dom"/>
</dbReference>
<dbReference type="EC" id="2.7.13.3" evidence="3"/>
<evidence type="ECO:0000313" key="15">
    <source>
        <dbReference type="EMBL" id="SHK67000.1"/>
    </source>
</evidence>
<dbReference type="STRING" id="564117.SAMN05216369_2749"/>
<comment type="subcellular location">
    <subcellularLocation>
        <location evidence="2">Membrane</location>
        <topology evidence="2">Multi-pass membrane protein</topology>
    </subcellularLocation>
</comment>
<dbReference type="GO" id="GO:0000155">
    <property type="term" value="F:phosphorelay sensor kinase activity"/>
    <property type="evidence" value="ECO:0007669"/>
    <property type="project" value="InterPro"/>
</dbReference>
<dbReference type="SUPFAM" id="SSF55874">
    <property type="entry name" value="ATPase domain of HSP90 chaperone/DNA topoisomerase II/histidine kinase"/>
    <property type="match status" value="1"/>
</dbReference>
<keyword evidence="5" id="KW-0808">Transferase</keyword>
<keyword evidence="11" id="KW-0902">Two-component regulatory system</keyword>
<dbReference type="InterPro" id="IPR050428">
    <property type="entry name" value="TCS_sensor_his_kinase"/>
</dbReference>
<comment type="catalytic activity">
    <reaction evidence="1">
        <text>ATP + protein L-histidine = ADP + protein N-phospho-L-histidine.</text>
        <dbReference type="EC" id="2.7.13.3"/>
    </reaction>
</comment>
<sequence>MSTKTSLQKTLGTWLTIGVTLLWLLGVIASGLVARHEMNEVFDSALEETAQRILPLAVTDILNREGDTGLQRALALKEHDEYLTYLIRDKSGNLLLQSHDADPRIFGAIPQEGFSETSTHRIYGESAISGTLYIEVAEPLAHRRVAVLETSLALLLPLILLIPISLVGVWWVIRRSLREVLLLQQSIEVRGGGDLSPVAVDRLPEEFGPIMISVNRLLDRLRRALEAERSFTANSAHELRTPLATALAKLQRLKVETQDVRVKTQAGEIEVSLRTLSRLSEKLLELAKAEGGGALSEHRHDLVPILRMIASDYEHQAPGKIELNLPDGDVTSLLDLDAFAILARNLIENALRHGADDQPVNISLTGDGILRVVNRGEIVSPEKLALLRNRFVRSSTKAVGSGIGLAIVEAIASGAGITLTLRSPASGQSDGFEAELNIAVVDAHS</sequence>
<keyword evidence="8 15" id="KW-0418">Kinase</keyword>
<dbReference type="EMBL" id="FRAQ01000002">
    <property type="protein sequence ID" value="SHK67000.1"/>
    <property type="molecule type" value="Genomic_DNA"/>
</dbReference>
<feature type="domain" description="HAMP" evidence="14">
    <location>
        <begin position="174"/>
        <end position="226"/>
    </location>
</feature>
<name>A0A1M6UCV4_9GAMM</name>
<feature type="transmembrane region" description="Helical" evidence="12">
    <location>
        <begin position="152"/>
        <end position="173"/>
    </location>
</feature>
<gene>
    <name evidence="15" type="ORF">SAMN05216369_2749</name>
</gene>
<dbReference type="GO" id="GO:0005886">
    <property type="term" value="C:plasma membrane"/>
    <property type="evidence" value="ECO:0007669"/>
    <property type="project" value="TreeGrafter"/>
</dbReference>
<evidence type="ECO:0000256" key="9">
    <source>
        <dbReference type="ARBA" id="ARBA00022840"/>
    </source>
</evidence>
<keyword evidence="10 12" id="KW-1133">Transmembrane helix</keyword>
<dbReference type="SUPFAM" id="SSF47384">
    <property type="entry name" value="Homodimeric domain of signal transducing histidine kinase"/>
    <property type="match status" value="1"/>
</dbReference>
<dbReference type="PANTHER" id="PTHR45436:SF14">
    <property type="entry name" value="SENSOR PROTEIN QSEC"/>
    <property type="match status" value="1"/>
</dbReference>
<dbReference type="CDD" id="cd00082">
    <property type="entry name" value="HisKA"/>
    <property type="match status" value="1"/>
</dbReference>